<proteinExistence type="predicted"/>
<name>A0A1F8C3H5_9BACT</name>
<dbReference type="AlphaFoldDB" id="A0A1F8C3H5"/>
<dbReference type="InterPro" id="IPR019270">
    <property type="entry name" value="DUF2283"/>
</dbReference>
<organism evidence="1 2">
    <name type="scientific">Candidatus Woesebacteria bacterium RIFCSPLOWO2_01_FULL_44_14</name>
    <dbReference type="NCBI Taxonomy" id="1802525"/>
    <lineage>
        <taxon>Bacteria</taxon>
        <taxon>Candidatus Woeseibacteriota</taxon>
    </lineage>
</organism>
<sequence length="68" mass="7894">MKIKYDSKIDAIYIKMAPGSYDHTRKVSDSIMVDEDRKNKVLGMEILDARENMPAFNPEKTKFEILTL</sequence>
<dbReference type="STRING" id="1802525.A2975_04040"/>
<protein>
    <recommendedName>
        <fullName evidence="3">DUF2283 domain-containing protein</fullName>
    </recommendedName>
</protein>
<dbReference type="EMBL" id="MGHL01000006">
    <property type="protein sequence ID" value="OGM70215.1"/>
    <property type="molecule type" value="Genomic_DNA"/>
</dbReference>
<gene>
    <name evidence="1" type="ORF">A2975_04040</name>
</gene>
<comment type="caution">
    <text evidence="1">The sequence shown here is derived from an EMBL/GenBank/DDBJ whole genome shotgun (WGS) entry which is preliminary data.</text>
</comment>
<evidence type="ECO:0008006" key="3">
    <source>
        <dbReference type="Google" id="ProtNLM"/>
    </source>
</evidence>
<reference evidence="1 2" key="1">
    <citation type="journal article" date="2016" name="Nat. Commun.">
        <title>Thousands of microbial genomes shed light on interconnected biogeochemical processes in an aquifer system.</title>
        <authorList>
            <person name="Anantharaman K."/>
            <person name="Brown C.T."/>
            <person name="Hug L.A."/>
            <person name="Sharon I."/>
            <person name="Castelle C.J."/>
            <person name="Probst A.J."/>
            <person name="Thomas B.C."/>
            <person name="Singh A."/>
            <person name="Wilkins M.J."/>
            <person name="Karaoz U."/>
            <person name="Brodie E.L."/>
            <person name="Williams K.H."/>
            <person name="Hubbard S.S."/>
            <person name="Banfield J.F."/>
        </authorList>
    </citation>
    <scope>NUCLEOTIDE SEQUENCE [LARGE SCALE GENOMIC DNA]</scope>
</reference>
<evidence type="ECO:0000313" key="2">
    <source>
        <dbReference type="Proteomes" id="UP000178429"/>
    </source>
</evidence>
<evidence type="ECO:0000313" key="1">
    <source>
        <dbReference type="EMBL" id="OGM70215.1"/>
    </source>
</evidence>
<dbReference type="Pfam" id="PF10049">
    <property type="entry name" value="DUF2283"/>
    <property type="match status" value="1"/>
</dbReference>
<accession>A0A1F8C3H5</accession>
<dbReference type="Proteomes" id="UP000178429">
    <property type="component" value="Unassembled WGS sequence"/>
</dbReference>